<evidence type="ECO:0000313" key="3">
    <source>
        <dbReference type="Proteomes" id="UP001183006"/>
    </source>
</evidence>
<dbReference type="InterPro" id="IPR025833">
    <property type="entry name" value="GDYXXLXY"/>
</dbReference>
<sequence>MKQKQFLLLMAYSLIVISLIFLPKYVTLNQGKEIVLKTEPVDPRDVFRGDYVILNYEISSVNLNETPYDYEFMDGESIYAVLSEKTTYWGIDSISHAKPAIGDKDVCMKGTVTRNTGDAIMIEWGIESYFVPEGEGWQIQEQMDNISVIVSVDTDCSAVVKQLLLNGEPVEFE</sequence>
<name>A0AA51UE36_9EURY</name>
<evidence type="ECO:0000256" key="1">
    <source>
        <dbReference type="SAM" id="Phobius"/>
    </source>
</evidence>
<accession>A0AA51UE36</accession>
<dbReference type="RefSeq" id="WP_309307257.1">
    <property type="nucleotide sequence ID" value="NZ_CP133594.1"/>
</dbReference>
<keyword evidence="1" id="KW-0472">Membrane</keyword>
<dbReference type="EMBL" id="CP133594">
    <property type="protein sequence ID" value="WMW21471.1"/>
    <property type="molecule type" value="Genomic_DNA"/>
</dbReference>
<keyword evidence="1" id="KW-0812">Transmembrane</keyword>
<dbReference type="AlphaFoldDB" id="A0AA51UE36"/>
<keyword evidence="1" id="KW-1133">Transmembrane helix</keyword>
<proteinExistence type="predicted"/>
<feature type="transmembrane region" description="Helical" evidence="1">
    <location>
        <begin position="7"/>
        <end position="26"/>
    </location>
</feature>
<evidence type="ECO:0000313" key="2">
    <source>
        <dbReference type="EMBL" id="WMW21471.1"/>
    </source>
</evidence>
<gene>
    <name evidence="2" type="ORF">RE476_08660</name>
</gene>
<keyword evidence="3" id="KW-1185">Reference proteome</keyword>
<protein>
    <submittedName>
        <fullName evidence="2">GDYXXLXY domain-containing protein</fullName>
    </submittedName>
</protein>
<dbReference type="Proteomes" id="UP001183006">
    <property type="component" value="Chromosome"/>
</dbReference>
<dbReference type="Pfam" id="PF14345">
    <property type="entry name" value="GDYXXLXY"/>
    <property type="match status" value="1"/>
</dbReference>
<dbReference type="GeneID" id="84230207"/>
<reference evidence="2" key="1">
    <citation type="submission" date="2023-08" db="EMBL/GenBank/DDBJ databases">
        <title>Methanolobus mangrovi sp. nov. and Methanolobus sediminis sp. nov, two novel methylotrophic methanogens isolated from mangrove sediments in China.</title>
        <authorList>
            <person name="Zhou J."/>
        </authorList>
    </citation>
    <scope>NUCLEOTIDE SEQUENCE</scope>
    <source>
        <strain evidence="2">FTZ2</strain>
    </source>
</reference>
<dbReference type="KEGG" id="mmav:RE476_08660"/>
<organism evidence="2 3">
    <name type="scientific">Methanolobus mangrovi</name>
    <dbReference type="NCBI Taxonomy" id="3072977"/>
    <lineage>
        <taxon>Archaea</taxon>
        <taxon>Methanobacteriati</taxon>
        <taxon>Methanobacteriota</taxon>
        <taxon>Stenosarchaea group</taxon>
        <taxon>Methanomicrobia</taxon>
        <taxon>Methanosarcinales</taxon>
        <taxon>Methanosarcinaceae</taxon>
        <taxon>Methanolobus</taxon>
    </lineage>
</organism>